<accession>A0A266Q876</accession>
<dbReference type="Pfam" id="PF01142">
    <property type="entry name" value="TruD"/>
    <property type="match status" value="1"/>
</dbReference>
<comment type="caution">
    <text evidence="6">The sequence shown here is derived from an EMBL/GenBank/DDBJ whole genome shotgun (WGS) entry which is preliminary data.</text>
</comment>
<dbReference type="RefSeq" id="WP_094983662.1">
    <property type="nucleotide sequence ID" value="NZ_NHNI01000001.1"/>
</dbReference>
<dbReference type="GO" id="GO:0005829">
    <property type="term" value="C:cytosol"/>
    <property type="evidence" value="ECO:0007669"/>
    <property type="project" value="TreeGrafter"/>
</dbReference>
<dbReference type="InterPro" id="IPR020103">
    <property type="entry name" value="PsdUridine_synth_cat_dom_sf"/>
</dbReference>
<dbReference type="Proteomes" id="UP000216101">
    <property type="component" value="Unassembled WGS sequence"/>
</dbReference>
<comment type="catalytic activity">
    <reaction evidence="4">
        <text>uridine(13) in tRNA = pseudouridine(13) in tRNA</text>
        <dbReference type="Rhea" id="RHEA:42540"/>
        <dbReference type="Rhea" id="RHEA-COMP:10105"/>
        <dbReference type="Rhea" id="RHEA-COMP:10106"/>
        <dbReference type="ChEBI" id="CHEBI:65314"/>
        <dbReference type="ChEBI" id="CHEBI:65315"/>
        <dbReference type="EC" id="5.4.99.27"/>
    </reaction>
</comment>
<dbReference type="SUPFAM" id="SSF55120">
    <property type="entry name" value="Pseudouridine synthase"/>
    <property type="match status" value="1"/>
</dbReference>
<dbReference type="InterPro" id="IPR043165">
    <property type="entry name" value="TruD_insert_sf"/>
</dbReference>
<dbReference type="AlphaFoldDB" id="A0A266Q876"/>
<dbReference type="EMBL" id="NHNI01000001">
    <property type="protein sequence ID" value="OZY85836.1"/>
    <property type="molecule type" value="Genomic_DNA"/>
</dbReference>
<evidence type="ECO:0000256" key="2">
    <source>
        <dbReference type="ARBA" id="ARBA00022694"/>
    </source>
</evidence>
<dbReference type="PROSITE" id="PS01268">
    <property type="entry name" value="UPF0024"/>
    <property type="match status" value="1"/>
</dbReference>
<dbReference type="PANTHER" id="PTHR47811:SF1">
    <property type="entry name" value="TRNA PSEUDOURIDINE SYNTHASE D"/>
    <property type="match status" value="1"/>
</dbReference>
<evidence type="ECO:0000259" key="5">
    <source>
        <dbReference type="PROSITE" id="PS50984"/>
    </source>
</evidence>
<dbReference type="GO" id="GO:0003723">
    <property type="term" value="F:RNA binding"/>
    <property type="evidence" value="ECO:0007669"/>
    <property type="project" value="InterPro"/>
</dbReference>
<dbReference type="HAMAP" id="MF_01082">
    <property type="entry name" value="TruD"/>
    <property type="match status" value="1"/>
</dbReference>
<dbReference type="EC" id="5.4.99.27" evidence="4"/>
<keyword evidence="7" id="KW-1185">Reference proteome</keyword>
<reference evidence="7" key="1">
    <citation type="submission" date="2017-05" db="EMBL/GenBank/DDBJ databases">
        <authorList>
            <person name="Barney B.M."/>
        </authorList>
    </citation>
    <scope>NUCLEOTIDE SEQUENCE [LARGE SCALE GENOMIC DNA]</scope>
    <source>
        <strain evidence="7">PSBB022</strain>
    </source>
</reference>
<protein>
    <recommendedName>
        <fullName evidence="4">tRNA pseudouridine synthase D</fullName>
        <ecNumber evidence="4">5.4.99.27</ecNumber>
    </recommendedName>
    <alternativeName>
        <fullName evidence="4">tRNA pseudouridine(13) synthase</fullName>
    </alternativeName>
    <alternativeName>
        <fullName evidence="4">tRNA pseudouridylate synthase D</fullName>
    </alternativeName>
    <alternativeName>
        <fullName evidence="4">tRNA-uridine isomerase D</fullName>
    </alternativeName>
</protein>
<dbReference type="PROSITE" id="PS50984">
    <property type="entry name" value="TRUD"/>
    <property type="match status" value="1"/>
</dbReference>
<organism evidence="6 7">
    <name type="scientific">Cellvibrio mixtus</name>
    <dbReference type="NCBI Taxonomy" id="39650"/>
    <lineage>
        <taxon>Bacteria</taxon>
        <taxon>Pseudomonadati</taxon>
        <taxon>Pseudomonadota</taxon>
        <taxon>Gammaproteobacteria</taxon>
        <taxon>Cellvibrionales</taxon>
        <taxon>Cellvibrionaceae</taxon>
        <taxon>Cellvibrio</taxon>
    </lineage>
</organism>
<dbReference type="GO" id="GO:0031119">
    <property type="term" value="P:tRNA pseudouridine synthesis"/>
    <property type="evidence" value="ECO:0007669"/>
    <property type="project" value="UniProtKB-UniRule"/>
</dbReference>
<evidence type="ECO:0000313" key="6">
    <source>
        <dbReference type="EMBL" id="OZY85836.1"/>
    </source>
</evidence>
<dbReference type="Gene3D" id="3.30.2340.10">
    <property type="entry name" value="TruD, insertion domain"/>
    <property type="match status" value="2"/>
</dbReference>
<dbReference type="InterPro" id="IPR001656">
    <property type="entry name" value="PsdUridine_synth_TruD"/>
</dbReference>
<feature type="active site" description="Nucleophile" evidence="4">
    <location>
        <position position="81"/>
    </location>
</feature>
<keyword evidence="2 4" id="KW-0819">tRNA processing</keyword>
<evidence type="ECO:0000256" key="3">
    <source>
        <dbReference type="ARBA" id="ARBA00023235"/>
    </source>
</evidence>
<proteinExistence type="inferred from homology"/>
<evidence type="ECO:0000313" key="7">
    <source>
        <dbReference type="Proteomes" id="UP000216101"/>
    </source>
</evidence>
<comment type="similarity">
    <text evidence="1 4">Belongs to the pseudouridine synthase TruD family.</text>
</comment>
<evidence type="ECO:0000256" key="4">
    <source>
        <dbReference type="HAMAP-Rule" id="MF_01082"/>
    </source>
</evidence>
<name>A0A266Q876_9GAMM</name>
<dbReference type="InterPro" id="IPR011760">
    <property type="entry name" value="PsdUridine_synth_TruD_insert"/>
</dbReference>
<dbReference type="PANTHER" id="PTHR47811">
    <property type="entry name" value="TRNA PSEUDOURIDINE SYNTHASE D"/>
    <property type="match status" value="1"/>
</dbReference>
<dbReference type="InterPro" id="IPR020119">
    <property type="entry name" value="PsdUridine_synth_TruD_CS"/>
</dbReference>
<dbReference type="GO" id="GO:0160150">
    <property type="term" value="F:tRNA pseudouridine(13) synthase activity"/>
    <property type="evidence" value="ECO:0007669"/>
    <property type="project" value="UniProtKB-EC"/>
</dbReference>
<evidence type="ECO:0000256" key="1">
    <source>
        <dbReference type="ARBA" id="ARBA00007953"/>
    </source>
</evidence>
<dbReference type="InterPro" id="IPR050170">
    <property type="entry name" value="TruD_pseudoU_synthase"/>
</dbReference>
<dbReference type="Gene3D" id="3.30.2350.20">
    <property type="entry name" value="TruD, catalytic domain"/>
    <property type="match status" value="2"/>
</dbReference>
<feature type="domain" description="TRUD" evidence="5">
    <location>
        <begin position="158"/>
        <end position="292"/>
    </location>
</feature>
<dbReference type="InterPro" id="IPR042214">
    <property type="entry name" value="TruD_catalytic"/>
</dbReference>
<gene>
    <name evidence="4" type="primary">truD</name>
    <name evidence="6" type="ORF">CBP51_01995</name>
</gene>
<keyword evidence="3 4" id="KW-0413">Isomerase</keyword>
<comment type="function">
    <text evidence="4">Responsible for synthesis of pseudouridine from uracil-13 in transfer RNAs.</text>
</comment>
<sequence length="327" mass="37132">MTEFSLDFPRAYGELNASAIFREQPEDFKVDEDLGFEPLGVGEHVFLQILKRGENTAWVAGKIAELAKVNSNDVGYAGRKDRHAVTTQWFSVYLPKGVEPDWMLLNSDTIYVIRVARHQQKLRRGDHRQNYFVIRLRDLQTDDRPALEQKIHRVLTLGVPNYFGEQRFGFNGNNLAEADAILVGGKRYKDKQKRGLMLSAGRSYLFNQVLAARVVAGNWCDLMPGDPEPQSSGPLWGRGRSLAGDELLVLEQTVLADWQQWCDGLEHAGLSQERRPLRLLPSNAHWRWIENDLEVSFSLAAGEFATAILRELAQLTNRTQDSLIELD</sequence>